<dbReference type="RefSeq" id="WP_214735146.1">
    <property type="nucleotide sequence ID" value="NZ_CP109617.1"/>
</dbReference>
<protein>
    <recommendedName>
        <fullName evidence="4">Potassium transporter TrkH</fullName>
    </recommendedName>
</protein>
<evidence type="ECO:0000313" key="2">
    <source>
        <dbReference type="EMBL" id="WED54394.1"/>
    </source>
</evidence>
<keyword evidence="1" id="KW-0812">Transmembrane</keyword>
<feature type="transmembrane region" description="Helical" evidence="1">
    <location>
        <begin position="63"/>
        <end position="86"/>
    </location>
</feature>
<reference evidence="2 3" key="1">
    <citation type="submission" date="2022-10" db="EMBL/GenBank/DDBJ databases">
        <title>Complete genome sequence of Exiguobacterium profundum TSS-3 isolated from an extremely saline-alkaline spring located in Ixtapa, Chiapas-Mexico.</title>
        <authorList>
            <person name="Rincon-Rosales R."/>
            <person name="Rogel M.A."/>
            <person name="Rincon-Molina C.I."/>
            <person name="Guerrero G."/>
            <person name="Manzano-Gomez L.A."/>
            <person name="Lopez-Lopez A."/>
            <person name="Rincon Molina F.A."/>
            <person name="Martinez-Romero E."/>
        </authorList>
    </citation>
    <scope>NUCLEOTIDE SEQUENCE [LARGE SCALE GENOMIC DNA]</scope>
    <source>
        <strain evidence="2 3">TSS-3</strain>
    </source>
</reference>
<keyword evidence="3" id="KW-1185">Reference proteome</keyword>
<organism evidence="2 3">
    <name type="scientific">Exiguobacterium profundum</name>
    <dbReference type="NCBI Taxonomy" id="307643"/>
    <lineage>
        <taxon>Bacteria</taxon>
        <taxon>Bacillati</taxon>
        <taxon>Bacillota</taxon>
        <taxon>Bacilli</taxon>
        <taxon>Bacillales</taxon>
        <taxon>Bacillales Family XII. Incertae Sedis</taxon>
        <taxon>Exiguobacterium</taxon>
    </lineage>
</organism>
<gene>
    <name evidence="2" type="ORF">OE059_10045</name>
</gene>
<evidence type="ECO:0000313" key="3">
    <source>
        <dbReference type="Proteomes" id="UP001219957"/>
    </source>
</evidence>
<dbReference type="EMBL" id="CP109617">
    <property type="protein sequence ID" value="WED54394.1"/>
    <property type="molecule type" value="Genomic_DNA"/>
</dbReference>
<keyword evidence="1" id="KW-0472">Membrane</keyword>
<evidence type="ECO:0000256" key="1">
    <source>
        <dbReference type="SAM" id="Phobius"/>
    </source>
</evidence>
<accession>A0ABY8B1D8</accession>
<dbReference type="Proteomes" id="UP001219957">
    <property type="component" value="Chromosome"/>
</dbReference>
<feature type="transmembrane region" description="Helical" evidence="1">
    <location>
        <begin position="34"/>
        <end position="51"/>
    </location>
</feature>
<keyword evidence="1" id="KW-1133">Transmembrane helix</keyword>
<name>A0ABY8B1D8_9BACL</name>
<evidence type="ECO:0008006" key="4">
    <source>
        <dbReference type="Google" id="ProtNLM"/>
    </source>
</evidence>
<sequence>MRFFPLFLMACLGLLTFGLYFVIDAFPTLDRPTSFAALAFVSLGTSFLILMDGVRRAKSGTRVLWSYLALSGTLVLMTFNLLIWVIGEVST</sequence>
<proteinExistence type="predicted"/>